<dbReference type="InterPro" id="IPR002641">
    <property type="entry name" value="PNPLA_dom"/>
</dbReference>
<comment type="function">
    <text evidence="7">Lipolytic acyl hydrolase (LAH).</text>
</comment>
<dbReference type="GO" id="GO:0016042">
    <property type="term" value="P:lipid catabolic process"/>
    <property type="evidence" value="ECO:0007669"/>
    <property type="project" value="UniProtKB-UniRule"/>
</dbReference>
<dbReference type="Proteomes" id="UP001141806">
    <property type="component" value="Unassembled WGS sequence"/>
</dbReference>
<evidence type="ECO:0000259" key="8">
    <source>
        <dbReference type="PROSITE" id="PS51635"/>
    </source>
</evidence>
<evidence type="ECO:0000256" key="2">
    <source>
        <dbReference type="ARBA" id="ARBA00022801"/>
    </source>
</evidence>
<name>A0A9Q0HFN2_9MAGN</name>
<accession>A0A9Q0HFN2</accession>
<evidence type="ECO:0000256" key="6">
    <source>
        <dbReference type="PROSITE-ProRule" id="PRU01161"/>
    </source>
</evidence>
<feature type="active site" description="Proton acceptor" evidence="6">
    <location>
        <position position="214"/>
    </location>
</feature>
<feature type="short sequence motif" description="DGA/G" evidence="6">
    <location>
        <begin position="214"/>
        <end position="216"/>
    </location>
</feature>
<dbReference type="SUPFAM" id="SSF52151">
    <property type="entry name" value="FabD/lysophospholipase-like"/>
    <property type="match status" value="1"/>
</dbReference>
<evidence type="ECO:0000256" key="1">
    <source>
        <dbReference type="ARBA" id="ARBA00010240"/>
    </source>
</evidence>
<dbReference type="Gene3D" id="3.40.1090.10">
    <property type="entry name" value="Cytosolic phospholipase A2 catalytic domain"/>
    <property type="match status" value="1"/>
</dbReference>
<reference evidence="9" key="1">
    <citation type="journal article" date="2023" name="Plant J.">
        <title>The genome of the king protea, Protea cynaroides.</title>
        <authorList>
            <person name="Chang J."/>
            <person name="Duong T.A."/>
            <person name="Schoeman C."/>
            <person name="Ma X."/>
            <person name="Roodt D."/>
            <person name="Barker N."/>
            <person name="Li Z."/>
            <person name="Van de Peer Y."/>
            <person name="Mizrachi E."/>
        </authorList>
    </citation>
    <scope>NUCLEOTIDE SEQUENCE</scope>
    <source>
        <tissue evidence="9">Young leaves</tissue>
    </source>
</reference>
<dbReference type="EC" id="3.1.1.-" evidence="7"/>
<dbReference type="PANTHER" id="PTHR32176">
    <property type="entry name" value="XYLOSE ISOMERASE"/>
    <property type="match status" value="1"/>
</dbReference>
<proteinExistence type="inferred from homology"/>
<evidence type="ECO:0000256" key="4">
    <source>
        <dbReference type="ARBA" id="ARBA00022963"/>
    </source>
</evidence>
<dbReference type="Pfam" id="PF01734">
    <property type="entry name" value="Patatin"/>
    <property type="match status" value="1"/>
</dbReference>
<keyword evidence="4 6" id="KW-0442">Lipid degradation</keyword>
<feature type="short sequence motif" description="GXGXXG" evidence="6">
    <location>
        <begin position="26"/>
        <end position="31"/>
    </location>
</feature>
<feature type="active site" description="Nucleophile" evidence="6">
    <location>
        <position position="66"/>
    </location>
</feature>
<sequence length="444" mass="48784">MERKSTLPQIPPPTFGNLITILSIDGGGIRGIIPATILEFLESQLQELDGEDARLADYFDVIAGTSTGGLVTTMLTAPDQNNRPLFAAKDITPFYLENSPKIFPQERGCGSMTKLLKSLTGPKYNGKYLHRLLREKLGSTRLHQTLTSVVIPTFDIKKLEPTIFSSYEVNTDPTMDAQLSDICIATSAAPTYLPAYYFTNEDAKGRVREFNLIDGGAAANDPALVAISEVTKQVFKENPDFFPIKPMDYGRFLVISLGTGTSKREKKYSAKKAAKWGVMGWLYNDGSTPLVDVFNQASSDMVDFHIGVVFQALQSEQNYLRIQDDTLTGAVSSVDISTQENLNNLVKVGEELLNKPVSRVNLETGLIEPVRNGVTNAVALKRFAKLLSEERKLQDEGTLSYWDEDEETDTVGDTSSCCLSLAEHKSNTVTLLLAEENRSNSAAA</sequence>
<organism evidence="9 10">
    <name type="scientific">Protea cynaroides</name>
    <dbReference type="NCBI Taxonomy" id="273540"/>
    <lineage>
        <taxon>Eukaryota</taxon>
        <taxon>Viridiplantae</taxon>
        <taxon>Streptophyta</taxon>
        <taxon>Embryophyta</taxon>
        <taxon>Tracheophyta</taxon>
        <taxon>Spermatophyta</taxon>
        <taxon>Magnoliopsida</taxon>
        <taxon>Proteales</taxon>
        <taxon>Proteaceae</taxon>
        <taxon>Protea</taxon>
    </lineage>
</organism>
<keyword evidence="2 6" id="KW-0378">Hydrolase</keyword>
<protein>
    <recommendedName>
        <fullName evidence="7">Patatin</fullName>
        <ecNumber evidence="7">3.1.1.-</ecNumber>
    </recommendedName>
</protein>
<dbReference type="FunFam" id="3.40.1090.10:FF:000005">
    <property type="entry name" value="Patatin"/>
    <property type="match status" value="1"/>
</dbReference>
<gene>
    <name evidence="9" type="ORF">NE237_024315</name>
</gene>
<evidence type="ECO:0000256" key="3">
    <source>
        <dbReference type="ARBA" id="ARBA00022821"/>
    </source>
</evidence>
<dbReference type="GO" id="GO:0006952">
    <property type="term" value="P:defense response"/>
    <property type="evidence" value="ECO:0007669"/>
    <property type="project" value="UniProtKB-KW"/>
</dbReference>
<feature type="domain" description="PNPLA" evidence="8">
    <location>
        <begin position="22"/>
        <end position="227"/>
    </location>
</feature>
<dbReference type="GO" id="GO:0047372">
    <property type="term" value="F:monoacylglycerol lipase activity"/>
    <property type="evidence" value="ECO:0007669"/>
    <property type="project" value="TreeGrafter"/>
</dbReference>
<dbReference type="CDD" id="cd07214">
    <property type="entry name" value="Pat17_isozyme_like"/>
    <property type="match status" value="1"/>
</dbReference>
<evidence type="ECO:0000256" key="5">
    <source>
        <dbReference type="ARBA" id="ARBA00023098"/>
    </source>
</evidence>
<keyword evidence="3" id="KW-0611">Plant defense</keyword>
<dbReference type="EMBL" id="JAMYWD010000008">
    <property type="protein sequence ID" value="KAJ4964376.1"/>
    <property type="molecule type" value="Genomic_DNA"/>
</dbReference>
<feature type="short sequence motif" description="GXSXG" evidence="6">
    <location>
        <begin position="64"/>
        <end position="68"/>
    </location>
</feature>
<comment type="caution">
    <text evidence="9">The sequence shown here is derived from an EMBL/GenBank/DDBJ whole genome shotgun (WGS) entry which is preliminary data.</text>
</comment>
<dbReference type="PANTHER" id="PTHR32176:SF109">
    <property type="entry name" value="PATATIN-LIKE PROTEIN 2"/>
    <property type="match status" value="1"/>
</dbReference>
<comment type="similarity">
    <text evidence="1 7">Belongs to the patatin family.</text>
</comment>
<evidence type="ECO:0000313" key="9">
    <source>
        <dbReference type="EMBL" id="KAJ4964376.1"/>
    </source>
</evidence>
<evidence type="ECO:0000256" key="7">
    <source>
        <dbReference type="RuleBase" id="RU361262"/>
    </source>
</evidence>
<dbReference type="OrthoDB" id="1658288at2759"/>
<comment type="domain">
    <text evidence="7">The nitrogen atoms of the two glycine residues in the GGXR motif define the oxyanion hole, and stabilize the oxyanion that forms during the nucleophilic attack by the catalytic serine during substrate cleavage.</text>
</comment>
<dbReference type="PROSITE" id="PS51635">
    <property type="entry name" value="PNPLA"/>
    <property type="match status" value="1"/>
</dbReference>
<keyword evidence="10" id="KW-1185">Reference proteome</keyword>
<evidence type="ECO:0000313" key="10">
    <source>
        <dbReference type="Proteomes" id="UP001141806"/>
    </source>
</evidence>
<keyword evidence="5 6" id="KW-0443">Lipid metabolism</keyword>
<dbReference type="InterPro" id="IPR016035">
    <property type="entry name" value="Acyl_Trfase/lysoPLipase"/>
</dbReference>
<dbReference type="GO" id="GO:0004620">
    <property type="term" value="F:phospholipase activity"/>
    <property type="evidence" value="ECO:0007669"/>
    <property type="project" value="TreeGrafter"/>
</dbReference>
<dbReference type="AlphaFoldDB" id="A0A9Q0HFN2"/>